<dbReference type="AlphaFoldDB" id="A0A5B9QGH7"/>
<reference evidence="1 2" key="1">
    <citation type="submission" date="2019-08" db="EMBL/GenBank/DDBJ databases">
        <title>Deep-cultivation of Planctomycetes and their phenomic and genomic characterization uncovers novel biology.</title>
        <authorList>
            <person name="Wiegand S."/>
            <person name="Jogler M."/>
            <person name="Boedeker C."/>
            <person name="Pinto D."/>
            <person name="Vollmers J."/>
            <person name="Rivas-Marin E."/>
            <person name="Kohn T."/>
            <person name="Peeters S.H."/>
            <person name="Heuer A."/>
            <person name="Rast P."/>
            <person name="Oberbeckmann S."/>
            <person name="Bunk B."/>
            <person name="Jeske O."/>
            <person name="Meyerdierks A."/>
            <person name="Storesund J.E."/>
            <person name="Kallscheuer N."/>
            <person name="Luecker S."/>
            <person name="Lage O.M."/>
            <person name="Pohl T."/>
            <person name="Merkel B.J."/>
            <person name="Hornburger P."/>
            <person name="Mueller R.-W."/>
            <person name="Bruemmer F."/>
            <person name="Labrenz M."/>
            <person name="Spormann A.M."/>
            <person name="Op den Camp H."/>
            <person name="Overmann J."/>
            <person name="Amann R."/>
            <person name="Jetten M.S.M."/>
            <person name="Mascher T."/>
            <person name="Medema M.H."/>
            <person name="Devos D.P."/>
            <person name="Kaster A.-K."/>
            <person name="Ovreas L."/>
            <person name="Rohde M."/>
            <person name="Galperin M.Y."/>
            <person name="Jogler C."/>
        </authorList>
    </citation>
    <scope>NUCLEOTIDE SEQUENCE [LARGE SCALE GENOMIC DNA]</scope>
    <source>
        <strain evidence="1 2">Pr1d</strain>
    </source>
</reference>
<dbReference type="OrthoDB" id="280143at2"/>
<protein>
    <recommendedName>
        <fullName evidence="3">ACT domain-containing protein</fullName>
    </recommendedName>
</protein>
<evidence type="ECO:0008006" key="3">
    <source>
        <dbReference type="Google" id="ProtNLM"/>
    </source>
</evidence>
<dbReference type="KEGG" id="bgok:Pr1d_52420"/>
<evidence type="ECO:0000313" key="2">
    <source>
        <dbReference type="Proteomes" id="UP000323917"/>
    </source>
</evidence>
<sequence>MDKVGVSFRSTLSAEEVRTQFINPLRAILRTTKAGIYSNHLRQVDPHAEATEHLLVFEVRDFKEGLRLLRTELEKVGLPEGLALHNLNPSQPGY</sequence>
<name>A0A5B9QGH7_9BACT</name>
<proteinExistence type="predicted"/>
<evidence type="ECO:0000313" key="1">
    <source>
        <dbReference type="EMBL" id="QEG37894.1"/>
    </source>
</evidence>
<gene>
    <name evidence="1" type="ORF">Pr1d_52420</name>
</gene>
<keyword evidence="2" id="KW-1185">Reference proteome</keyword>
<dbReference type="Proteomes" id="UP000323917">
    <property type="component" value="Chromosome"/>
</dbReference>
<accession>A0A5B9QGH7</accession>
<dbReference type="RefSeq" id="WP_148076061.1">
    <property type="nucleotide sequence ID" value="NZ_CP042913.1"/>
</dbReference>
<dbReference type="EMBL" id="CP042913">
    <property type="protein sequence ID" value="QEG37894.1"/>
    <property type="molecule type" value="Genomic_DNA"/>
</dbReference>
<organism evidence="1 2">
    <name type="scientific">Bythopirellula goksoeyrii</name>
    <dbReference type="NCBI Taxonomy" id="1400387"/>
    <lineage>
        <taxon>Bacteria</taxon>
        <taxon>Pseudomonadati</taxon>
        <taxon>Planctomycetota</taxon>
        <taxon>Planctomycetia</taxon>
        <taxon>Pirellulales</taxon>
        <taxon>Lacipirellulaceae</taxon>
        <taxon>Bythopirellula</taxon>
    </lineage>
</organism>